<gene>
    <name evidence="1" type="ORF">A8V01_22995</name>
</gene>
<sequence length="85" mass="9310">MPSRRYRVPTFDRQCMSAGDLPTVAAAWIYAAELADQLGPSAACVVSQHIQSMSGSGDYTGMAKWLSVFDKVTILLRAQHGARRH</sequence>
<name>A0A2K2FY34_9SPHN</name>
<accession>A0A2K2FY34</accession>
<dbReference type="Proteomes" id="UP000236327">
    <property type="component" value="Unassembled WGS sequence"/>
</dbReference>
<keyword evidence="2" id="KW-1185">Reference proteome</keyword>
<evidence type="ECO:0000313" key="1">
    <source>
        <dbReference type="EMBL" id="PNU03654.1"/>
    </source>
</evidence>
<proteinExistence type="predicted"/>
<reference evidence="1 2" key="1">
    <citation type="submission" date="2016-05" db="EMBL/GenBank/DDBJ databases">
        <title>Complete genome sequence of Novosphingobium guangzhouense SA925(T).</title>
        <authorList>
            <person name="Sha S."/>
        </authorList>
    </citation>
    <scope>NUCLEOTIDE SEQUENCE [LARGE SCALE GENOMIC DNA]</scope>
    <source>
        <strain evidence="1 2">SA925</strain>
    </source>
</reference>
<comment type="caution">
    <text evidence="1">The sequence shown here is derived from an EMBL/GenBank/DDBJ whole genome shotgun (WGS) entry which is preliminary data.</text>
</comment>
<evidence type="ECO:0000313" key="2">
    <source>
        <dbReference type="Proteomes" id="UP000236327"/>
    </source>
</evidence>
<dbReference type="AlphaFoldDB" id="A0A2K2FY34"/>
<dbReference type="EMBL" id="LYMM01000046">
    <property type="protein sequence ID" value="PNU03654.1"/>
    <property type="molecule type" value="Genomic_DNA"/>
</dbReference>
<organism evidence="1 2">
    <name type="scientific">Novosphingobium guangzhouense</name>
    <dbReference type="NCBI Taxonomy" id="1850347"/>
    <lineage>
        <taxon>Bacteria</taxon>
        <taxon>Pseudomonadati</taxon>
        <taxon>Pseudomonadota</taxon>
        <taxon>Alphaproteobacteria</taxon>
        <taxon>Sphingomonadales</taxon>
        <taxon>Sphingomonadaceae</taxon>
        <taxon>Novosphingobium</taxon>
    </lineage>
</organism>
<protein>
    <submittedName>
        <fullName evidence="1">Uncharacterized protein</fullName>
    </submittedName>
</protein>